<dbReference type="Proteomes" id="UP001062846">
    <property type="component" value="Chromosome 6"/>
</dbReference>
<accession>A0ACC0NAF6</accession>
<sequence length="212" mass="24261">MGFSQRLLGLVQSLHSLQSGSFSFLPKIYRYTLLFLHIQLHFRFLPFTCSVWSLVLVPFISPVPPSGRIILFRMLMKMSLDDYFYSLVFAAFVFLCAWRLLEEVQVLLVMNMKAEELVETLQDFEHNGLRKKGIHVFHVASLEYTTPPDFVELLLAGVSKSISAAAVLAKQCYSNEESPKVGFPYTVVIVYGPVINNNNNFLFMHHDEKGMQ</sequence>
<evidence type="ECO:0000313" key="2">
    <source>
        <dbReference type="Proteomes" id="UP001062846"/>
    </source>
</evidence>
<reference evidence="1" key="1">
    <citation type="submission" date="2022-02" db="EMBL/GenBank/DDBJ databases">
        <title>Plant Genome Project.</title>
        <authorList>
            <person name="Zhang R.-G."/>
        </authorList>
    </citation>
    <scope>NUCLEOTIDE SEQUENCE</scope>
    <source>
        <strain evidence="1">AT1</strain>
    </source>
</reference>
<keyword evidence="2" id="KW-1185">Reference proteome</keyword>
<organism evidence="1 2">
    <name type="scientific">Rhododendron molle</name>
    <name type="common">Chinese azalea</name>
    <name type="synonym">Azalea mollis</name>
    <dbReference type="NCBI Taxonomy" id="49168"/>
    <lineage>
        <taxon>Eukaryota</taxon>
        <taxon>Viridiplantae</taxon>
        <taxon>Streptophyta</taxon>
        <taxon>Embryophyta</taxon>
        <taxon>Tracheophyta</taxon>
        <taxon>Spermatophyta</taxon>
        <taxon>Magnoliopsida</taxon>
        <taxon>eudicotyledons</taxon>
        <taxon>Gunneridae</taxon>
        <taxon>Pentapetalae</taxon>
        <taxon>asterids</taxon>
        <taxon>Ericales</taxon>
        <taxon>Ericaceae</taxon>
        <taxon>Ericoideae</taxon>
        <taxon>Rhodoreae</taxon>
        <taxon>Rhododendron</taxon>
    </lineage>
</organism>
<protein>
    <submittedName>
        <fullName evidence="1">Uncharacterized protein</fullName>
    </submittedName>
</protein>
<comment type="caution">
    <text evidence="1">The sequence shown here is derived from an EMBL/GenBank/DDBJ whole genome shotgun (WGS) entry which is preliminary data.</text>
</comment>
<proteinExistence type="predicted"/>
<evidence type="ECO:0000313" key="1">
    <source>
        <dbReference type="EMBL" id="KAI8549503.1"/>
    </source>
</evidence>
<name>A0ACC0NAF6_RHOML</name>
<gene>
    <name evidence="1" type="ORF">RHMOL_Rhmol06G0029800</name>
</gene>
<dbReference type="EMBL" id="CM046393">
    <property type="protein sequence ID" value="KAI8549503.1"/>
    <property type="molecule type" value="Genomic_DNA"/>
</dbReference>